<dbReference type="Gene3D" id="3.30.450.20">
    <property type="entry name" value="PAS domain"/>
    <property type="match status" value="1"/>
</dbReference>
<dbReference type="InterPro" id="IPR043128">
    <property type="entry name" value="Rev_trsase/Diguanyl_cyclase"/>
</dbReference>
<proteinExistence type="predicted"/>
<evidence type="ECO:0000259" key="5">
    <source>
        <dbReference type="PROSITE" id="PS50883"/>
    </source>
</evidence>
<dbReference type="AlphaFoldDB" id="A0A831XG92"/>
<feature type="domain" description="PAS" evidence="3">
    <location>
        <begin position="270"/>
        <end position="314"/>
    </location>
</feature>
<dbReference type="InterPro" id="IPR001610">
    <property type="entry name" value="PAC"/>
</dbReference>
<dbReference type="PROSITE" id="PS50883">
    <property type="entry name" value="EAL"/>
    <property type="match status" value="1"/>
</dbReference>
<comment type="caution">
    <text evidence="8">The sequence shown here is derived from an EMBL/GenBank/DDBJ whole genome shotgun (WGS) entry which is preliminary data.</text>
</comment>
<dbReference type="InterPro" id="IPR029787">
    <property type="entry name" value="Nucleotide_cyclase"/>
</dbReference>
<dbReference type="GO" id="GO:0071732">
    <property type="term" value="P:cellular response to nitric oxide"/>
    <property type="evidence" value="ECO:0007669"/>
    <property type="project" value="UniProtKB-ARBA"/>
</dbReference>
<dbReference type="SMART" id="SM00086">
    <property type="entry name" value="PAC"/>
    <property type="match status" value="1"/>
</dbReference>
<dbReference type="CDD" id="cd01948">
    <property type="entry name" value="EAL"/>
    <property type="match status" value="1"/>
</dbReference>
<dbReference type="FunFam" id="3.20.20.450:FF:000001">
    <property type="entry name" value="Cyclic di-GMP phosphodiesterase yahA"/>
    <property type="match status" value="1"/>
</dbReference>
<dbReference type="InterPro" id="IPR035919">
    <property type="entry name" value="EAL_sf"/>
</dbReference>
<dbReference type="InterPro" id="IPR035965">
    <property type="entry name" value="PAS-like_dom_sf"/>
</dbReference>
<organism evidence="8">
    <name type="scientific">Geobacter metallireducens</name>
    <dbReference type="NCBI Taxonomy" id="28232"/>
    <lineage>
        <taxon>Bacteria</taxon>
        <taxon>Pseudomonadati</taxon>
        <taxon>Thermodesulfobacteriota</taxon>
        <taxon>Desulfuromonadia</taxon>
        <taxon>Geobacterales</taxon>
        <taxon>Geobacteraceae</taxon>
        <taxon>Geobacter</taxon>
    </lineage>
</organism>
<feature type="domain" description="PAC" evidence="4">
    <location>
        <begin position="341"/>
        <end position="393"/>
    </location>
</feature>
<dbReference type="SMART" id="SM00304">
    <property type="entry name" value="HAMP"/>
    <property type="match status" value="1"/>
</dbReference>
<dbReference type="CDD" id="cd01949">
    <property type="entry name" value="GGDEF"/>
    <property type="match status" value="1"/>
</dbReference>
<dbReference type="SUPFAM" id="SSF55073">
    <property type="entry name" value="Nucleotide cyclase"/>
    <property type="match status" value="1"/>
</dbReference>
<dbReference type="PROSITE" id="PS50112">
    <property type="entry name" value="PAS"/>
    <property type="match status" value="1"/>
</dbReference>
<dbReference type="FunFam" id="3.30.70.270:FF:000001">
    <property type="entry name" value="Diguanylate cyclase domain protein"/>
    <property type="match status" value="1"/>
</dbReference>
<dbReference type="EMBL" id="DSOV01000055">
    <property type="protein sequence ID" value="HEN43120.1"/>
    <property type="molecule type" value="Genomic_DNA"/>
</dbReference>
<dbReference type="Pfam" id="PF00672">
    <property type="entry name" value="HAMP"/>
    <property type="match status" value="1"/>
</dbReference>
<accession>A0A831XG92</accession>
<protein>
    <submittedName>
        <fullName evidence="8">EAL domain-containing protein</fullName>
    </submittedName>
</protein>
<reference evidence="8" key="1">
    <citation type="journal article" date="2020" name="mSystems">
        <title>Genome- and Community-Level Interaction Insights into Carbon Utilization and Element Cycling Functions of Hydrothermarchaeota in Hydrothermal Sediment.</title>
        <authorList>
            <person name="Zhou Z."/>
            <person name="Liu Y."/>
            <person name="Xu W."/>
            <person name="Pan J."/>
            <person name="Luo Z.H."/>
            <person name="Li M."/>
        </authorList>
    </citation>
    <scope>NUCLEOTIDE SEQUENCE [LARGE SCALE GENOMIC DNA]</scope>
    <source>
        <strain evidence="8">SpSt-349</strain>
    </source>
</reference>
<dbReference type="Pfam" id="PF00990">
    <property type="entry name" value="GGDEF"/>
    <property type="match status" value="1"/>
</dbReference>
<dbReference type="SMART" id="SM00267">
    <property type="entry name" value="GGDEF"/>
    <property type="match status" value="1"/>
</dbReference>
<dbReference type="GO" id="GO:0071111">
    <property type="term" value="F:cyclic-guanylate-specific phosphodiesterase activity"/>
    <property type="evidence" value="ECO:0007669"/>
    <property type="project" value="UniProtKB-EC"/>
</dbReference>
<evidence type="ECO:0000256" key="1">
    <source>
        <dbReference type="ARBA" id="ARBA00051114"/>
    </source>
</evidence>
<dbReference type="InterPro" id="IPR000160">
    <property type="entry name" value="GGDEF_dom"/>
</dbReference>
<dbReference type="Pfam" id="PF13426">
    <property type="entry name" value="PAS_9"/>
    <property type="match status" value="1"/>
</dbReference>
<dbReference type="PROSITE" id="PS50113">
    <property type="entry name" value="PAC"/>
    <property type="match status" value="1"/>
</dbReference>
<evidence type="ECO:0000259" key="7">
    <source>
        <dbReference type="PROSITE" id="PS50887"/>
    </source>
</evidence>
<dbReference type="InterPro" id="IPR052155">
    <property type="entry name" value="Biofilm_reg_signaling"/>
</dbReference>
<keyword evidence="2" id="KW-0812">Transmembrane</keyword>
<dbReference type="SMART" id="SM00052">
    <property type="entry name" value="EAL"/>
    <property type="match status" value="1"/>
</dbReference>
<feature type="domain" description="EAL" evidence="5">
    <location>
        <begin position="567"/>
        <end position="820"/>
    </location>
</feature>
<dbReference type="PROSITE" id="PS50887">
    <property type="entry name" value="GGDEF"/>
    <property type="match status" value="1"/>
</dbReference>
<dbReference type="InterPro" id="IPR000700">
    <property type="entry name" value="PAS-assoc_C"/>
</dbReference>
<dbReference type="Gene3D" id="6.10.340.10">
    <property type="match status" value="1"/>
</dbReference>
<dbReference type="InterPro" id="IPR003660">
    <property type="entry name" value="HAMP_dom"/>
</dbReference>
<dbReference type="Gene3D" id="3.30.70.270">
    <property type="match status" value="1"/>
</dbReference>
<dbReference type="SUPFAM" id="SSF55785">
    <property type="entry name" value="PYP-like sensor domain (PAS domain)"/>
    <property type="match status" value="1"/>
</dbReference>
<feature type="domain" description="GGDEF" evidence="7">
    <location>
        <begin position="425"/>
        <end position="558"/>
    </location>
</feature>
<evidence type="ECO:0000259" key="3">
    <source>
        <dbReference type="PROSITE" id="PS50112"/>
    </source>
</evidence>
<dbReference type="PANTHER" id="PTHR44757:SF2">
    <property type="entry name" value="BIOFILM ARCHITECTURE MAINTENANCE PROTEIN MBAA"/>
    <property type="match status" value="1"/>
</dbReference>
<sequence>MRIRTTLMTGCVIFAMLTGLVGYFGGRAITKISGEFDRVAEEVFSVLGTLEDLRFAGLRIVSAAAEYALIMKQQGRGGQAGEEIVLVSAGIETLDDALGRLRGLSARFDPDERRIMAEVERAGARLLETSRVQLRLAITGAPEAQLRSVRARLEGDERAFFAAVNQAFAHENEELLEAKEEVRQAILTAQFTITAASAVALILAIGGGSLIAASISRPIALLHDGVEQVGKGVLDTRIDVTTRNEIGTLAAAFNRMTGELRATKEETAAATNFLDNVISSMADALVVLSTDWTIVRVNPALCHLLGYREDELVGSPFDRIVSAGGEERRLLRDMAERGQVPDRELIYRAGNGDLIPVSVSGAVMRGPGGEVAGVVCIAHDIRERKRAEEEIRQLAFYDSLTRLPNRSLFQERLNQAIGRSRADGGMVALLFLDLDRFKDINDTLGHACGDQLLRAVADRFREGLRPSELLARLGGDEFVFLVSGLRDKRGAGEIARAILESLNFPFEIDDKELFISTSIGIAIFPDDGDDGDTLLTHADMALYAAKEQGRNAFSYFSEELNREARERRHLEGSLHRALANGEFHLEYQPQLDLRSGRIFSFEALLRWQHPEEGAIAPQRFIPVAEETGLIRRLGEWVLRTACLQCRQWQQPGLPPVRVAVNVSGHQFNQPGFIEMVDRVLEETGLDPELLELELTESSLMAGEQESIMTLIDLKVRGLHLAIDDFGTGYSSLSYLKHFPIDRLKIDRSFVRDIVRDLDDRAIVEAIIAMAHTLGLRVLAEGVETAEELELLRERGCDEVQGFYFAQSLLPAGVEELLKSR</sequence>
<feature type="domain" description="HAMP" evidence="6">
    <location>
        <begin position="213"/>
        <end position="265"/>
    </location>
</feature>
<keyword evidence="2" id="KW-1133">Transmembrane helix</keyword>
<gene>
    <name evidence="8" type="ORF">ENQ87_12265</name>
</gene>
<evidence type="ECO:0000259" key="6">
    <source>
        <dbReference type="PROSITE" id="PS50885"/>
    </source>
</evidence>
<dbReference type="InterPro" id="IPR001633">
    <property type="entry name" value="EAL_dom"/>
</dbReference>
<keyword evidence="2" id="KW-0472">Membrane</keyword>
<dbReference type="SUPFAM" id="SSF141868">
    <property type="entry name" value="EAL domain-like"/>
    <property type="match status" value="1"/>
</dbReference>
<evidence type="ECO:0000313" key="8">
    <source>
        <dbReference type="EMBL" id="HEN43120.1"/>
    </source>
</evidence>
<dbReference type="Pfam" id="PF00563">
    <property type="entry name" value="EAL"/>
    <property type="match status" value="1"/>
</dbReference>
<feature type="transmembrane region" description="Helical" evidence="2">
    <location>
        <begin position="7"/>
        <end position="26"/>
    </location>
</feature>
<dbReference type="NCBIfam" id="TIGR00229">
    <property type="entry name" value="sensory_box"/>
    <property type="match status" value="1"/>
</dbReference>
<dbReference type="InterPro" id="IPR000014">
    <property type="entry name" value="PAS"/>
</dbReference>
<dbReference type="CDD" id="cd06225">
    <property type="entry name" value="HAMP"/>
    <property type="match status" value="1"/>
</dbReference>
<dbReference type="PROSITE" id="PS50885">
    <property type="entry name" value="HAMP"/>
    <property type="match status" value="1"/>
</dbReference>
<dbReference type="NCBIfam" id="TIGR00254">
    <property type="entry name" value="GGDEF"/>
    <property type="match status" value="1"/>
</dbReference>
<dbReference type="PANTHER" id="PTHR44757">
    <property type="entry name" value="DIGUANYLATE CYCLASE DGCP"/>
    <property type="match status" value="1"/>
</dbReference>
<evidence type="ECO:0000256" key="2">
    <source>
        <dbReference type="SAM" id="Phobius"/>
    </source>
</evidence>
<comment type="catalytic activity">
    <reaction evidence="1">
        <text>3',3'-c-di-GMP + H2O = 5'-phosphoguanylyl(3'-&gt;5')guanosine + H(+)</text>
        <dbReference type="Rhea" id="RHEA:24902"/>
        <dbReference type="ChEBI" id="CHEBI:15377"/>
        <dbReference type="ChEBI" id="CHEBI:15378"/>
        <dbReference type="ChEBI" id="CHEBI:58754"/>
        <dbReference type="ChEBI" id="CHEBI:58805"/>
        <dbReference type="EC" id="3.1.4.52"/>
    </reaction>
    <physiologicalReaction direction="left-to-right" evidence="1">
        <dbReference type="Rhea" id="RHEA:24903"/>
    </physiologicalReaction>
</comment>
<dbReference type="CDD" id="cd00130">
    <property type="entry name" value="PAS"/>
    <property type="match status" value="1"/>
</dbReference>
<name>A0A831XG92_GEOME</name>
<evidence type="ECO:0000259" key="4">
    <source>
        <dbReference type="PROSITE" id="PS50113"/>
    </source>
</evidence>
<dbReference type="SUPFAM" id="SSF158472">
    <property type="entry name" value="HAMP domain-like"/>
    <property type="match status" value="1"/>
</dbReference>
<dbReference type="GO" id="GO:0007165">
    <property type="term" value="P:signal transduction"/>
    <property type="evidence" value="ECO:0007669"/>
    <property type="project" value="InterPro"/>
</dbReference>
<dbReference type="Gene3D" id="3.20.20.450">
    <property type="entry name" value="EAL domain"/>
    <property type="match status" value="1"/>
</dbReference>
<dbReference type="SMART" id="SM00091">
    <property type="entry name" value="PAS"/>
    <property type="match status" value="1"/>
</dbReference>
<dbReference type="GO" id="GO:0016020">
    <property type="term" value="C:membrane"/>
    <property type="evidence" value="ECO:0007669"/>
    <property type="project" value="InterPro"/>
</dbReference>